<dbReference type="PANTHER" id="PTHR11472">
    <property type="entry name" value="DNA REPAIR DEAD HELICASE RAD3/XP-D SUBFAMILY MEMBER"/>
    <property type="match status" value="1"/>
</dbReference>
<dbReference type="GO" id="GO:0003678">
    <property type="term" value="F:DNA helicase activity"/>
    <property type="evidence" value="ECO:0007669"/>
    <property type="project" value="TreeGrafter"/>
</dbReference>
<gene>
    <name evidence="6" type="ORF">DWW65_02845</name>
</gene>
<dbReference type="PANTHER" id="PTHR11472:SF34">
    <property type="entry name" value="REGULATOR OF TELOMERE ELONGATION HELICASE 1"/>
    <property type="match status" value="1"/>
</dbReference>
<evidence type="ECO:0000259" key="5">
    <source>
        <dbReference type="PROSITE" id="PS51193"/>
    </source>
</evidence>
<feature type="domain" description="Helicase ATP-binding" evidence="5">
    <location>
        <begin position="20"/>
        <end position="301"/>
    </location>
</feature>
<keyword evidence="6" id="KW-0347">Helicase</keyword>
<keyword evidence="2" id="KW-0378">Hydrolase</keyword>
<evidence type="ECO:0000313" key="6">
    <source>
        <dbReference type="EMBL" id="RGU46853.1"/>
    </source>
</evidence>
<evidence type="ECO:0000256" key="2">
    <source>
        <dbReference type="ARBA" id="ARBA00022801"/>
    </source>
</evidence>
<protein>
    <submittedName>
        <fullName evidence="6">ATP-dependent DNA helicase</fullName>
    </submittedName>
</protein>
<comment type="similarity">
    <text evidence="4">Belongs to the helicase family. DinG subfamily.</text>
</comment>
<keyword evidence="1" id="KW-0547">Nucleotide-binding</keyword>
<dbReference type="PROSITE" id="PS51193">
    <property type="entry name" value="HELICASE_ATP_BIND_2"/>
    <property type="match status" value="1"/>
</dbReference>
<dbReference type="InterPro" id="IPR045028">
    <property type="entry name" value="DinG/Rad3-like"/>
</dbReference>
<evidence type="ECO:0000256" key="3">
    <source>
        <dbReference type="ARBA" id="ARBA00022840"/>
    </source>
</evidence>
<evidence type="ECO:0000256" key="4">
    <source>
        <dbReference type="ARBA" id="ARBA00038058"/>
    </source>
</evidence>
<dbReference type="InterPro" id="IPR027417">
    <property type="entry name" value="P-loop_NTPase"/>
</dbReference>
<dbReference type="Proteomes" id="UP000285693">
    <property type="component" value="Unassembled WGS sequence"/>
</dbReference>
<keyword evidence="3" id="KW-0067">ATP-binding</keyword>
<sequence>MFYKVEYQKRAHQEVEKIFRVLLPEQGLAVREEQIRLCHEMLDTLLGERIALCDAGVGIGKTYAYLVACVLMRKYSILMERNSLPKQHPVVVSTSSIALQKAILSEYVPFLSRVLVEQGIIQTPLRAVVRKGKEHFVCDNRLEQRIEAIRHKQKNAVQREALLSLRKHYDMDTVKDLSGFDRRLVCVPKFCPRECPGRQTCRYQRYLEESKKQDVFLQICNHNYLLADAFHRREEYKPLLTDYRALVVDEAHKLPEAARQMFGKNLCMDDIREIAYYLEREHQNVEARTLKAGMYSIFTIIGESHIFSHGIKENFQLTGECEFCLWEGIQMIERMMEQLKGVVPKWVLNRLQEAKEVLECFLQKNSKYVLHLRMDKEKIPVLCAASREIPQLLREMLWDREQALSVILTSGTLKAGKGFARTLQMTGLEGRTDVQSYVAESPFAYEENCLLYLPKNLQKCKRGSREEVEMVAGQIHSLICSTYGHTLVLFTSYTLMGSVYQILRDGIPFPMVEVWRHSQEEILRFKTMENAVLFAAGSCWEGVDFPGDMVSSLIIVKLPFAVPDPISEAEKETYESLEDYIQSIIVPDMQKKLRQGFGRAIRTETDTCVVSILDIRAVKGGKYHEDVMCALPPCQMAEELREVQDFIRSRKGVEYYL</sequence>
<accession>A0A3R5XP51</accession>
<dbReference type="Pfam" id="PF13307">
    <property type="entry name" value="Helicase_C_2"/>
    <property type="match status" value="1"/>
</dbReference>
<evidence type="ECO:0000313" key="7">
    <source>
        <dbReference type="Proteomes" id="UP000285693"/>
    </source>
</evidence>
<reference evidence="6 7" key="1">
    <citation type="submission" date="2018-08" db="EMBL/GenBank/DDBJ databases">
        <title>A genome reference for cultivated species of the human gut microbiota.</title>
        <authorList>
            <person name="Zou Y."/>
            <person name="Xue W."/>
            <person name="Luo G."/>
        </authorList>
    </citation>
    <scope>NUCLEOTIDE SEQUENCE [LARGE SCALE GENOMIC DNA]</scope>
    <source>
        <strain evidence="6 7">AF16-31</strain>
    </source>
</reference>
<dbReference type="InterPro" id="IPR014013">
    <property type="entry name" value="Helic_SF1/SF2_ATP-bd_DinG/Rad3"/>
</dbReference>
<dbReference type="Gene3D" id="3.40.50.300">
    <property type="entry name" value="P-loop containing nucleotide triphosphate hydrolases"/>
    <property type="match status" value="2"/>
</dbReference>
<evidence type="ECO:0000256" key="1">
    <source>
        <dbReference type="ARBA" id="ARBA00022741"/>
    </source>
</evidence>
<dbReference type="SUPFAM" id="SSF52540">
    <property type="entry name" value="P-loop containing nucleoside triphosphate hydrolases"/>
    <property type="match status" value="1"/>
</dbReference>
<name>A0A3R5XP51_9FIRM</name>
<dbReference type="InterPro" id="IPR006555">
    <property type="entry name" value="ATP-dep_Helicase_C"/>
</dbReference>
<proteinExistence type="inferred from homology"/>
<dbReference type="GO" id="GO:0003676">
    <property type="term" value="F:nucleic acid binding"/>
    <property type="evidence" value="ECO:0007669"/>
    <property type="project" value="InterPro"/>
</dbReference>
<dbReference type="GO" id="GO:0006139">
    <property type="term" value="P:nucleobase-containing compound metabolic process"/>
    <property type="evidence" value="ECO:0007669"/>
    <property type="project" value="InterPro"/>
</dbReference>
<dbReference type="EMBL" id="QRXY01000003">
    <property type="protein sequence ID" value="RGU46853.1"/>
    <property type="molecule type" value="Genomic_DNA"/>
</dbReference>
<dbReference type="GO" id="GO:0005524">
    <property type="term" value="F:ATP binding"/>
    <property type="evidence" value="ECO:0007669"/>
    <property type="project" value="UniProtKB-KW"/>
</dbReference>
<comment type="caution">
    <text evidence="6">The sequence shown here is derived from an EMBL/GenBank/DDBJ whole genome shotgun (WGS) entry which is preliminary data.</text>
</comment>
<dbReference type="RefSeq" id="WP_117823297.1">
    <property type="nucleotide sequence ID" value="NZ_QRXY01000003.1"/>
</dbReference>
<dbReference type="AlphaFoldDB" id="A0A3R5XP51"/>
<dbReference type="GO" id="GO:0016818">
    <property type="term" value="F:hydrolase activity, acting on acid anhydrides, in phosphorus-containing anhydrides"/>
    <property type="evidence" value="ECO:0007669"/>
    <property type="project" value="InterPro"/>
</dbReference>
<dbReference type="SMART" id="SM00491">
    <property type="entry name" value="HELICc2"/>
    <property type="match status" value="1"/>
</dbReference>
<organism evidence="6 7">
    <name type="scientific">Coprococcus comes</name>
    <dbReference type="NCBI Taxonomy" id="410072"/>
    <lineage>
        <taxon>Bacteria</taxon>
        <taxon>Bacillati</taxon>
        <taxon>Bacillota</taxon>
        <taxon>Clostridia</taxon>
        <taxon>Lachnospirales</taxon>
        <taxon>Lachnospiraceae</taxon>
        <taxon>Coprococcus</taxon>
    </lineage>
</organism>